<dbReference type="AlphaFoldDB" id="A0A8H7W0V6"/>
<accession>A0A8H7W0V6</accession>
<comment type="caution">
    <text evidence="1">The sequence shown here is derived from an EMBL/GenBank/DDBJ whole genome shotgun (WGS) entry which is preliminary data.</text>
</comment>
<reference evidence="1" key="1">
    <citation type="submission" date="2021-02" db="EMBL/GenBank/DDBJ databases">
        <title>Genome sequence Cadophora malorum strain M34.</title>
        <authorList>
            <person name="Stefanovic E."/>
            <person name="Vu D."/>
            <person name="Scully C."/>
            <person name="Dijksterhuis J."/>
            <person name="Roader J."/>
            <person name="Houbraken J."/>
        </authorList>
    </citation>
    <scope>NUCLEOTIDE SEQUENCE</scope>
    <source>
        <strain evidence="1">M34</strain>
    </source>
</reference>
<sequence length="198" mass="22642">MEWQKVAHAVELVDLEWMGIPGLKIEMGRETSLAHDMQLRYQLLNDAALRSAHVDIASIRKTLEWAREDDVKAIKSASHKSMTLWFPLKRNRCIAGESTVDGYGRRFGCDKMRWPKRTVYEPLHLPKEVTDAWIKSGPPSFRIASNRIPRRKAAFMMMPHIMIMECTLDSSTSNACKVSSHFEGNPSHTFRKATGEEV</sequence>
<evidence type="ECO:0000313" key="1">
    <source>
        <dbReference type="EMBL" id="KAG4413756.1"/>
    </source>
</evidence>
<dbReference type="Proteomes" id="UP000664132">
    <property type="component" value="Unassembled WGS sequence"/>
</dbReference>
<evidence type="ECO:0000313" key="2">
    <source>
        <dbReference type="Proteomes" id="UP000664132"/>
    </source>
</evidence>
<proteinExistence type="predicted"/>
<dbReference type="EMBL" id="JAFJYH010000297">
    <property type="protein sequence ID" value="KAG4413756.1"/>
    <property type="molecule type" value="Genomic_DNA"/>
</dbReference>
<keyword evidence="2" id="KW-1185">Reference proteome</keyword>
<gene>
    <name evidence="1" type="ORF">IFR04_013106</name>
</gene>
<name>A0A8H7W0V6_9HELO</name>
<protein>
    <submittedName>
        <fullName evidence="1">Uncharacterized protein</fullName>
    </submittedName>
</protein>
<organism evidence="1 2">
    <name type="scientific">Cadophora malorum</name>
    <dbReference type="NCBI Taxonomy" id="108018"/>
    <lineage>
        <taxon>Eukaryota</taxon>
        <taxon>Fungi</taxon>
        <taxon>Dikarya</taxon>
        <taxon>Ascomycota</taxon>
        <taxon>Pezizomycotina</taxon>
        <taxon>Leotiomycetes</taxon>
        <taxon>Helotiales</taxon>
        <taxon>Ploettnerulaceae</taxon>
        <taxon>Cadophora</taxon>
    </lineage>
</organism>